<keyword evidence="8" id="KW-1185">Reference proteome</keyword>
<evidence type="ECO:0000256" key="1">
    <source>
        <dbReference type="ARBA" id="ARBA00022692"/>
    </source>
</evidence>
<feature type="transmembrane region" description="Helical" evidence="4">
    <location>
        <begin position="236"/>
        <end position="260"/>
    </location>
</feature>
<feature type="transmembrane region" description="Helical" evidence="4">
    <location>
        <begin position="85"/>
        <end position="107"/>
    </location>
</feature>
<evidence type="ECO:0000313" key="6">
    <source>
        <dbReference type="EMBL" id="PSK82040.1"/>
    </source>
</evidence>
<dbReference type="InterPro" id="IPR036259">
    <property type="entry name" value="MFS_trans_sf"/>
</dbReference>
<dbReference type="EMBL" id="PYGC01000007">
    <property type="protein sequence ID" value="PSK82040.1"/>
    <property type="molecule type" value="Genomic_DNA"/>
</dbReference>
<evidence type="ECO:0000256" key="4">
    <source>
        <dbReference type="SAM" id="Phobius"/>
    </source>
</evidence>
<dbReference type="InterPro" id="IPR011701">
    <property type="entry name" value="MFS"/>
</dbReference>
<comment type="caution">
    <text evidence="6">The sequence shown here is derived from an EMBL/GenBank/DDBJ whole genome shotgun (WGS) entry which is preliminary data.</text>
</comment>
<evidence type="ECO:0000313" key="5">
    <source>
        <dbReference type="EMBL" id="GET22633.1"/>
    </source>
</evidence>
<accession>A0A2P8CAP6</accession>
<protein>
    <submittedName>
        <fullName evidence="6">MFS transporter</fullName>
    </submittedName>
</protein>
<dbReference type="PANTHER" id="PTHR23526:SF1">
    <property type="entry name" value="MAJOR FACILITATOR SUPERFAMILY MFS_1"/>
    <property type="match status" value="1"/>
</dbReference>
<reference evidence="5 8" key="2">
    <citation type="submission" date="2019-10" db="EMBL/GenBank/DDBJ databases">
        <title>Prolixibacter strains distinguished by the presence of nitrate reductase genes were adept at nitrate-dependent anaerobic corrosion of metallic iron and carbon steel.</title>
        <authorList>
            <person name="Iino T."/>
            <person name="Shono N."/>
            <person name="Ito K."/>
            <person name="Nakamura R."/>
            <person name="Sueoka K."/>
            <person name="Harayama S."/>
            <person name="Ohkuma M."/>
        </authorList>
    </citation>
    <scope>NUCLEOTIDE SEQUENCE [LARGE SCALE GENOMIC DNA]</scope>
    <source>
        <strain evidence="5 8">MIC1-1</strain>
    </source>
</reference>
<feature type="transmembrane region" description="Helical" evidence="4">
    <location>
        <begin position="324"/>
        <end position="346"/>
    </location>
</feature>
<evidence type="ECO:0000313" key="7">
    <source>
        <dbReference type="Proteomes" id="UP000240621"/>
    </source>
</evidence>
<keyword evidence="2 4" id="KW-1133">Transmembrane helix</keyword>
<gene>
    <name evidence="6" type="ORF">CLV93_107154</name>
    <name evidence="5" type="ORF">JCM18694_28790</name>
</gene>
<feature type="transmembrane region" description="Helical" evidence="4">
    <location>
        <begin position="386"/>
        <end position="405"/>
    </location>
</feature>
<feature type="transmembrane region" description="Helical" evidence="4">
    <location>
        <begin position="113"/>
        <end position="137"/>
    </location>
</feature>
<dbReference type="SUPFAM" id="SSF103473">
    <property type="entry name" value="MFS general substrate transporter"/>
    <property type="match status" value="1"/>
</dbReference>
<keyword evidence="3 4" id="KW-0472">Membrane</keyword>
<dbReference type="Proteomes" id="UP000396862">
    <property type="component" value="Unassembled WGS sequence"/>
</dbReference>
<sequence>MKKNLTGDRFTTSQHNFTAFLWHAAFLAFAQNFMDIDTVIPAMLIEAGGNSVHVGIMSAILLGGSSFTQIIFAPYLSNQSHKKKFLLLGINSRILSLLGLGLILYFWQAGSGFPILWMIFLFITLFALGGAFANISYTDILGKSIEPVARKSFFSSKQIINGTIVLLSVLAARQVLVSRPYPVNYAFMFFIGFAALFIASLGFWSIRETVPSQTRISGVREFIDVMKQELKTNPRLKYFLGFINTQGIAIGFLPFVILYAKDIYGTESSDTGFFLISKVLGSVAVSMLVFAFRKHVRYRYLLYSNVILALVMPLLIMLPGGRPSFFPVFIIGGVVYAMYSIAMNGVLLEVSGNDNRALYAGFAGAGNIIPALFPIVGGWLISQFGFTVFFNLFMAIVLFSLFFVYKINCQK</sequence>
<organism evidence="6 7">
    <name type="scientific">Prolixibacter denitrificans</name>
    <dbReference type="NCBI Taxonomy" id="1541063"/>
    <lineage>
        <taxon>Bacteria</taxon>
        <taxon>Pseudomonadati</taxon>
        <taxon>Bacteroidota</taxon>
        <taxon>Bacteroidia</taxon>
        <taxon>Marinilabiliales</taxon>
        <taxon>Prolixibacteraceae</taxon>
        <taxon>Prolixibacter</taxon>
    </lineage>
</organism>
<dbReference type="Proteomes" id="UP000240621">
    <property type="component" value="Unassembled WGS sequence"/>
</dbReference>
<dbReference type="RefSeq" id="WP_106542839.1">
    <property type="nucleotide sequence ID" value="NZ_BLAU01000001.1"/>
</dbReference>
<dbReference type="Pfam" id="PF07690">
    <property type="entry name" value="MFS_1"/>
    <property type="match status" value="1"/>
</dbReference>
<feature type="transmembrane region" description="Helical" evidence="4">
    <location>
        <begin position="300"/>
        <end position="318"/>
    </location>
</feature>
<dbReference type="AlphaFoldDB" id="A0A2P8CAP6"/>
<name>A0A2P8CAP6_9BACT</name>
<feature type="transmembrane region" description="Helical" evidence="4">
    <location>
        <begin position="272"/>
        <end position="293"/>
    </location>
</feature>
<dbReference type="Gene3D" id="1.20.1250.20">
    <property type="entry name" value="MFS general substrate transporter like domains"/>
    <property type="match status" value="1"/>
</dbReference>
<dbReference type="InterPro" id="IPR052528">
    <property type="entry name" value="Sugar_transport-like"/>
</dbReference>
<feature type="transmembrane region" description="Helical" evidence="4">
    <location>
        <begin position="358"/>
        <end position="380"/>
    </location>
</feature>
<evidence type="ECO:0000256" key="3">
    <source>
        <dbReference type="ARBA" id="ARBA00023136"/>
    </source>
</evidence>
<proteinExistence type="predicted"/>
<evidence type="ECO:0000256" key="2">
    <source>
        <dbReference type="ARBA" id="ARBA00022989"/>
    </source>
</evidence>
<evidence type="ECO:0000313" key="8">
    <source>
        <dbReference type="Proteomes" id="UP000396862"/>
    </source>
</evidence>
<dbReference type="PANTHER" id="PTHR23526">
    <property type="entry name" value="INTEGRAL MEMBRANE TRANSPORT PROTEIN-RELATED"/>
    <property type="match status" value="1"/>
</dbReference>
<keyword evidence="1 4" id="KW-0812">Transmembrane</keyword>
<dbReference type="GO" id="GO:0022857">
    <property type="term" value="F:transmembrane transporter activity"/>
    <property type="evidence" value="ECO:0007669"/>
    <property type="project" value="InterPro"/>
</dbReference>
<feature type="transmembrane region" description="Helical" evidence="4">
    <location>
        <begin position="158"/>
        <end position="177"/>
    </location>
</feature>
<dbReference type="EMBL" id="BLAU01000001">
    <property type="protein sequence ID" value="GET22633.1"/>
    <property type="molecule type" value="Genomic_DNA"/>
</dbReference>
<reference evidence="6 7" key="1">
    <citation type="submission" date="2018-03" db="EMBL/GenBank/DDBJ databases">
        <title>Genomic Encyclopedia of Archaeal and Bacterial Type Strains, Phase II (KMG-II): from individual species to whole genera.</title>
        <authorList>
            <person name="Goeker M."/>
        </authorList>
    </citation>
    <scope>NUCLEOTIDE SEQUENCE [LARGE SCALE GENOMIC DNA]</scope>
    <source>
        <strain evidence="6 7">DSM 27267</strain>
    </source>
</reference>
<feature type="transmembrane region" description="Helical" evidence="4">
    <location>
        <begin position="54"/>
        <end position="73"/>
    </location>
</feature>
<feature type="transmembrane region" description="Helical" evidence="4">
    <location>
        <begin position="183"/>
        <end position="206"/>
    </location>
</feature>
<dbReference type="OrthoDB" id="1116620at2"/>